<sequence>MSGNAARLQAITNVEAYVPPAISFVPGEAPGSIFGANVFTKAEMQARLPKSVYKSVVATIEKGAKLDPSVADAVAAAMKDWALEKGATHYAHVFYPMTGLTAEKHDSFLEPVSDGQTLAEFAGKTLIQGEPDASSFPSGGLRSTFEARGYTGWDVTSPAYILENPNGNTLCIPTVFVSMTGEALDYKTPLLRSQQAMGIHAERILKLFGHKNLEKVVSFCGPEQEYFLIDRHFFLARPDLINAGRTLLGAKPPKGQEFDDHYFGAVPERVLGFMMDTERELFKLGIPAKTRHNEVAPGQFEVAPMFERANLASDHQQLLMTVFKTIAKKHGMECLFHEKPFAGVNGSGKHVNFSVGNSELGSLLVPGDTPHENAQFLVFCAAVIRAVHKYAGLLRVSVASATNDHRLGANEAPPAIISIFLGDQLADVFEQIAKGAATSSKGKGSMIIGVDTLPVLPTDPGDRNRTSPFAFTGNRFEFRAPGSGQTVAVPMIILNTIMADSFDHIATLLEQAIADGEEFDTAVQKLLTDIITEHGAVVFNGDGYSDNWQVEAASRGLPNFKTTLDALPALIAPESVELFEKYGVFNERELHSRYEVRLEQYALTIGVEAKLALELASTVVLPAAIRYQTELAHNVATLKAAGIEADMTLLHQVSEPISALSVALAALKAGLSHHSDSALDEAVNARDTLLPAMADVRAASDTLEGLVADDLWPLPTYQEMLYIL</sequence>
<dbReference type="PANTHER" id="PTHR42974">
    <property type="entry name" value="GLUTAMINE SYNTHETASE"/>
    <property type="match status" value="1"/>
</dbReference>
<dbReference type="InterPro" id="IPR014746">
    <property type="entry name" value="Gln_synth/guanido_kin_cat_dom"/>
</dbReference>
<dbReference type="PROSITE" id="PS51987">
    <property type="entry name" value="GS_CATALYTIC"/>
    <property type="match status" value="1"/>
</dbReference>
<dbReference type="InterPro" id="IPR008147">
    <property type="entry name" value="Gln_synt_N"/>
</dbReference>
<evidence type="ECO:0000313" key="6">
    <source>
        <dbReference type="Proteomes" id="UP001241092"/>
    </source>
</evidence>
<keyword evidence="5" id="KW-0436">Ligase</keyword>
<reference evidence="5" key="1">
    <citation type="submission" date="2023-03" db="EMBL/GenBank/DDBJ databases">
        <title>Draft genome sequence of a Mycolicibacterium mageritense strain H4_3_1 isolated from a hybrid biological-inorganic system reactor.</title>
        <authorList>
            <person name="Feng X."/>
            <person name="Kazama D."/>
            <person name="Sato K."/>
            <person name="Kobayashi H."/>
        </authorList>
    </citation>
    <scope>NUCLEOTIDE SEQUENCE</scope>
    <source>
        <strain evidence="5">H4_3_1</strain>
    </source>
</reference>
<dbReference type="GO" id="GO:0006542">
    <property type="term" value="P:glutamine biosynthetic process"/>
    <property type="evidence" value="ECO:0007669"/>
    <property type="project" value="InterPro"/>
</dbReference>
<accession>A0AAI8XSJ9</accession>
<evidence type="ECO:0000313" key="5">
    <source>
        <dbReference type="EMBL" id="BDY33088.1"/>
    </source>
</evidence>
<dbReference type="EMBL" id="AP027452">
    <property type="protein sequence ID" value="BDY33088.1"/>
    <property type="molecule type" value="Genomic_DNA"/>
</dbReference>
<dbReference type="SMART" id="SM01230">
    <property type="entry name" value="Gln-synt_C"/>
    <property type="match status" value="1"/>
</dbReference>
<dbReference type="Gene3D" id="1.20.120.1560">
    <property type="match status" value="1"/>
</dbReference>
<comment type="similarity">
    <text evidence="1 2">Belongs to the glutamine synthetase family.</text>
</comment>
<feature type="domain" description="GS beta-grasp" evidence="3">
    <location>
        <begin position="88"/>
        <end position="181"/>
    </location>
</feature>
<dbReference type="Pfam" id="PF12437">
    <property type="entry name" value="GSIII_N"/>
    <property type="match status" value="1"/>
</dbReference>
<dbReference type="PROSITE" id="PS00181">
    <property type="entry name" value="GLNA_ATP"/>
    <property type="match status" value="1"/>
</dbReference>
<dbReference type="GO" id="GO:0004356">
    <property type="term" value="F:glutamine synthetase activity"/>
    <property type="evidence" value="ECO:0007669"/>
    <property type="project" value="UniProtKB-EC"/>
</dbReference>
<evidence type="ECO:0000259" key="4">
    <source>
        <dbReference type="PROSITE" id="PS51987"/>
    </source>
</evidence>
<feature type="domain" description="GS catalytic" evidence="4">
    <location>
        <begin position="186"/>
        <end position="620"/>
    </location>
</feature>
<evidence type="ECO:0000256" key="1">
    <source>
        <dbReference type="PROSITE-ProRule" id="PRU01330"/>
    </source>
</evidence>
<dbReference type="EC" id="6.3.1.2" evidence="5"/>
<dbReference type="Pfam" id="PF18318">
    <property type="entry name" value="Gln-synt_C-ter"/>
    <property type="match status" value="1"/>
</dbReference>
<protein>
    <submittedName>
        <fullName evidence="5">Glutamine synthetase</fullName>
        <ecNumber evidence="5">6.3.1.2</ecNumber>
    </submittedName>
</protein>
<evidence type="ECO:0000259" key="3">
    <source>
        <dbReference type="PROSITE" id="PS51986"/>
    </source>
</evidence>
<dbReference type="RefSeq" id="WP_286212709.1">
    <property type="nucleotide sequence ID" value="NZ_AP027452.1"/>
</dbReference>
<organism evidence="5 6">
    <name type="scientific">Mycolicibacterium mageritense</name>
    <name type="common">Mycobacterium mageritense</name>
    <dbReference type="NCBI Taxonomy" id="53462"/>
    <lineage>
        <taxon>Bacteria</taxon>
        <taxon>Bacillati</taxon>
        <taxon>Actinomycetota</taxon>
        <taxon>Actinomycetes</taxon>
        <taxon>Mycobacteriales</taxon>
        <taxon>Mycobacteriaceae</taxon>
        <taxon>Mycolicibacterium</taxon>
    </lineage>
</organism>
<dbReference type="PROSITE" id="PS51986">
    <property type="entry name" value="GS_BETA_GRASP"/>
    <property type="match status" value="1"/>
</dbReference>
<dbReference type="InterPro" id="IPR040577">
    <property type="entry name" value="Gln-synt_C"/>
</dbReference>
<dbReference type="SUPFAM" id="SSF55931">
    <property type="entry name" value="Glutamine synthetase/guanido kinase"/>
    <property type="match status" value="1"/>
</dbReference>
<dbReference type="Gene3D" id="3.30.590.10">
    <property type="entry name" value="Glutamine synthetase/guanido kinase, catalytic domain"/>
    <property type="match status" value="1"/>
</dbReference>
<proteinExistence type="inferred from homology"/>
<evidence type="ECO:0000256" key="2">
    <source>
        <dbReference type="RuleBase" id="RU000384"/>
    </source>
</evidence>
<gene>
    <name evidence="5" type="primary">glnA_3</name>
    <name evidence="5" type="ORF">hbim_07060</name>
</gene>
<dbReference type="InterPro" id="IPR052725">
    <property type="entry name" value="GS_Type-3"/>
</dbReference>
<dbReference type="InterPro" id="IPR027303">
    <property type="entry name" value="Gln_synth_gly_rich_site"/>
</dbReference>
<dbReference type="Pfam" id="PF00120">
    <property type="entry name" value="Gln-synt_C"/>
    <property type="match status" value="1"/>
</dbReference>
<dbReference type="Proteomes" id="UP001241092">
    <property type="component" value="Chromosome"/>
</dbReference>
<dbReference type="AlphaFoldDB" id="A0AAI8XSJ9"/>
<dbReference type="PANTHER" id="PTHR42974:SF1">
    <property type="entry name" value="TYPE-3 GLUTAMINE SYNTHETASE"/>
    <property type="match status" value="1"/>
</dbReference>
<dbReference type="InterPro" id="IPR022147">
    <property type="entry name" value="GSIII_N"/>
</dbReference>
<name>A0AAI8XSJ9_MYCME</name>
<dbReference type="InterPro" id="IPR008146">
    <property type="entry name" value="Gln_synth_cat_dom"/>
</dbReference>